<dbReference type="InterPro" id="IPR036291">
    <property type="entry name" value="NAD(P)-bd_dom_sf"/>
</dbReference>
<dbReference type="GO" id="GO:0016639">
    <property type="term" value="F:oxidoreductase activity, acting on the CH-NH2 group of donors, NAD or NADP as acceptor"/>
    <property type="evidence" value="ECO:0007669"/>
    <property type="project" value="InterPro"/>
</dbReference>
<dbReference type="PIRSF" id="PIRSF001439">
    <property type="entry name" value="CryM"/>
    <property type="match status" value="1"/>
</dbReference>
<sequence>MTHDSLPFHVVTGVSVRRILDRTLRRAITSVEQAYLAHHDGQTINPDSYFLRFPQRPSDRIIALPAAVDGSINVTGIKWIASYPSNLGKGLARASATLVLNDPATGYPFAFLEASQISAVRTAASAVLAANWCTGHVRRAASVAFIGAGVIAKNIFDMFVADEWTFDEVVVHDRDLQSSESLSAHAARRIAAKVRVDTLSAALDADLVVFATNAGTPYVDTPTRLRAGQTILNISLRDLAPSLLMEANNVVDDVDHCLKADTSPHLAEKMSGGRTFINGTIAQLIRGEIALDPARATVFSPFGLGVLDLAIGKQVYDIAVADNLALSVPGFFPEVARW</sequence>
<dbReference type="Gene3D" id="3.40.50.720">
    <property type="entry name" value="NAD(P)-binding Rossmann-like Domain"/>
    <property type="match status" value="1"/>
</dbReference>
<dbReference type="SUPFAM" id="SSF51735">
    <property type="entry name" value="NAD(P)-binding Rossmann-fold domains"/>
    <property type="match status" value="1"/>
</dbReference>
<name>A0A238HA51_9BURK</name>
<dbReference type="Gene3D" id="3.30.1780.10">
    <property type="entry name" value="ornithine cyclodeaminase, domain 1"/>
    <property type="match status" value="1"/>
</dbReference>
<proteinExistence type="predicted"/>
<dbReference type="Pfam" id="PF02423">
    <property type="entry name" value="OCD_Mu_crystall"/>
    <property type="match status" value="1"/>
</dbReference>
<dbReference type="InterPro" id="IPR003462">
    <property type="entry name" value="ODC_Mu_crystall"/>
</dbReference>
<accession>A0A238HA51</accession>
<dbReference type="InterPro" id="IPR023401">
    <property type="entry name" value="ODC_N"/>
</dbReference>
<dbReference type="AlphaFoldDB" id="A0A238HA51"/>
<organism evidence="1 2">
    <name type="scientific">Burkholderia singularis</name>
    <dbReference type="NCBI Taxonomy" id="1503053"/>
    <lineage>
        <taxon>Bacteria</taxon>
        <taxon>Pseudomonadati</taxon>
        <taxon>Pseudomonadota</taxon>
        <taxon>Betaproteobacteria</taxon>
        <taxon>Burkholderiales</taxon>
        <taxon>Burkholderiaceae</taxon>
        <taxon>Burkholderia</taxon>
        <taxon>pseudomallei group</taxon>
    </lineage>
</organism>
<dbReference type="PANTHER" id="PTHR13812:SF19">
    <property type="entry name" value="KETIMINE REDUCTASE MU-CRYSTALLIN"/>
    <property type="match status" value="1"/>
</dbReference>
<keyword evidence="1" id="KW-0456">Lyase</keyword>
<reference evidence="1 2" key="1">
    <citation type="submission" date="2017-04" db="EMBL/GenBank/DDBJ databases">
        <authorList>
            <person name="Afonso C.L."/>
            <person name="Miller P.J."/>
            <person name="Scott M.A."/>
            <person name="Spackman E."/>
            <person name="Goraichik I."/>
            <person name="Dimitrov K.M."/>
            <person name="Suarez D.L."/>
            <person name="Swayne D.E."/>
        </authorList>
    </citation>
    <scope>NUCLEOTIDE SEQUENCE [LARGE SCALE GENOMIC DNA]</scope>
    <source>
        <strain evidence="1">LMG 28154</strain>
    </source>
</reference>
<gene>
    <name evidence="1" type="ORF">BSIN_0859</name>
</gene>
<dbReference type="RefSeq" id="WP_218192436.1">
    <property type="nucleotide sequence ID" value="NZ_FXAN01000094.1"/>
</dbReference>
<dbReference type="GO" id="GO:0005737">
    <property type="term" value="C:cytoplasm"/>
    <property type="evidence" value="ECO:0007669"/>
    <property type="project" value="TreeGrafter"/>
</dbReference>
<dbReference type="PANTHER" id="PTHR13812">
    <property type="entry name" value="KETIMINE REDUCTASE MU-CRYSTALLIN"/>
    <property type="match status" value="1"/>
</dbReference>
<dbReference type="InterPro" id="IPR023866">
    <property type="entry name" value="SbnB"/>
</dbReference>
<dbReference type="Proteomes" id="UP000198460">
    <property type="component" value="Unassembled WGS sequence"/>
</dbReference>
<dbReference type="EMBL" id="FXAN01000094">
    <property type="protein sequence ID" value="SMG02239.1"/>
    <property type="molecule type" value="Genomic_DNA"/>
</dbReference>
<evidence type="ECO:0000313" key="2">
    <source>
        <dbReference type="Proteomes" id="UP000198460"/>
    </source>
</evidence>
<dbReference type="GO" id="GO:0008473">
    <property type="term" value="F:ornithine cyclodeaminase activity"/>
    <property type="evidence" value="ECO:0007669"/>
    <property type="project" value="UniProtKB-EC"/>
</dbReference>
<protein>
    <submittedName>
        <fullName evidence="1">Ornithine cyclodeaminase</fullName>
        <ecNumber evidence="1">4.3.1.12</ecNumber>
    </submittedName>
</protein>
<dbReference type="GO" id="GO:0019290">
    <property type="term" value="P:siderophore biosynthetic process"/>
    <property type="evidence" value="ECO:0007669"/>
    <property type="project" value="InterPro"/>
</dbReference>
<evidence type="ECO:0000313" key="1">
    <source>
        <dbReference type="EMBL" id="SMG02239.1"/>
    </source>
</evidence>
<dbReference type="EC" id="4.3.1.12" evidence="1"/>
<dbReference type="NCBIfam" id="TIGR03944">
    <property type="entry name" value="dehyd_SbnB_fam"/>
    <property type="match status" value="1"/>
</dbReference>